<feature type="domain" description="DUF2147" evidence="2">
    <location>
        <begin position="27"/>
        <end position="142"/>
    </location>
</feature>
<dbReference type="RefSeq" id="WP_093318596.1">
    <property type="nucleotide sequence ID" value="NZ_FOAF01000001.1"/>
</dbReference>
<reference evidence="4" key="1">
    <citation type="submission" date="2016-10" db="EMBL/GenBank/DDBJ databases">
        <authorList>
            <person name="Varghese N."/>
            <person name="Submissions S."/>
        </authorList>
    </citation>
    <scope>NUCLEOTIDE SEQUENCE [LARGE SCALE GENOMIC DNA]</scope>
    <source>
        <strain evidence="4">DSM 18733</strain>
    </source>
</reference>
<keyword evidence="1" id="KW-0732">Signal</keyword>
<organism evidence="3 4">
    <name type="scientific">Olivibacter domesticus</name>
    <name type="common">Pseudosphingobacterium domesticum</name>
    <dbReference type="NCBI Taxonomy" id="407022"/>
    <lineage>
        <taxon>Bacteria</taxon>
        <taxon>Pseudomonadati</taxon>
        <taxon>Bacteroidota</taxon>
        <taxon>Sphingobacteriia</taxon>
        <taxon>Sphingobacteriales</taxon>
        <taxon>Sphingobacteriaceae</taxon>
        <taxon>Olivibacter</taxon>
    </lineage>
</organism>
<protein>
    <recommendedName>
        <fullName evidence="2">DUF2147 domain-containing protein</fullName>
    </recommendedName>
</protein>
<dbReference type="AlphaFoldDB" id="A0A1H7ISR1"/>
<feature type="signal peptide" evidence="1">
    <location>
        <begin position="1"/>
        <end position="19"/>
    </location>
</feature>
<evidence type="ECO:0000259" key="2">
    <source>
        <dbReference type="Pfam" id="PF09917"/>
    </source>
</evidence>
<dbReference type="InterPro" id="IPR019223">
    <property type="entry name" value="DUF2147"/>
</dbReference>
<feature type="chain" id="PRO_5011599381" description="DUF2147 domain-containing protein" evidence="1">
    <location>
        <begin position="20"/>
        <end position="144"/>
    </location>
</feature>
<evidence type="ECO:0000256" key="1">
    <source>
        <dbReference type="SAM" id="SignalP"/>
    </source>
</evidence>
<keyword evidence="4" id="KW-1185">Reference proteome</keyword>
<dbReference type="Gene3D" id="2.40.128.520">
    <property type="match status" value="1"/>
</dbReference>
<dbReference type="Proteomes" id="UP000199421">
    <property type="component" value="Unassembled WGS sequence"/>
</dbReference>
<sequence length="144" mass="16415">MKRILLIFTLAIFSLPVFSQNNDLILGKWQNPSGEGRIEITKKGEKYYGKLYWLKEPNDEAGQPKKDIKNPDEAKRERLVQGLQILEGFTSNGKGIYENGTIYDPKSGKTYSCKMTIKGNDKLDIRGFVGISILGRTETWKRVK</sequence>
<evidence type="ECO:0000313" key="4">
    <source>
        <dbReference type="Proteomes" id="UP000199421"/>
    </source>
</evidence>
<proteinExistence type="predicted"/>
<dbReference type="OrthoDB" id="9814399at2"/>
<dbReference type="PANTHER" id="PTHR36919:SF2">
    <property type="entry name" value="BLL6627 PROTEIN"/>
    <property type="match status" value="1"/>
</dbReference>
<name>A0A1H7ISR1_OLID1</name>
<evidence type="ECO:0000313" key="3">
    <source>
        <dbReference type="EMBL" id="SEK64747.1"/>
    </source>
</evidence>
<accession>A0A1H7ISR1</accession>
<dbReference type="PANTHER" id="PTHR36919">
    <property type="entry name" value="BLR1215 PROTEIN"/>
    <property type="match status" value="1"/>
</dbReference>
<dbReference type="EMBL" id="FOAF01000001">
    <property type="protein sequence ID" value="SEK64747.1"/>
    <property type="molecule type" value="Genomic_DNA"/>
</dbReference>
<dbReference type="Pfam" id="PF09917">
    <property type="entry name" value="DUF2147"/>
    <property type="match status" value="1"/>
</dbReference>
<gene>
    <name evidence="3" type="ORF">SAMN05661044_00799</name>
</gene>